<dbReference type="GO" id="GO:0009435">
    <property type="term" value="P:NAD+ biosynthetic process"/>
    <property type="evidence" value="ECO:0007669"/>
    <property type="project" value="UniProtKB-UniPathway"/>
</dbReference>
<dbReference type="Proteomes" id="UP000321580">
    <property type="component" value="Unassembled WGS sequence"/>
</dbReference>
<keyword evidence="12" id="KW-1185">Reference proteome</keyword>
<evidence type="ECO:0000256" key="6">
    <source>
        <dbReference type="ARBA" id="ARBA00023002"/>
    </source>
</evidence>
<dbReference type="GO" id="GO:0004502">
    <property type="term" value="F:kynurenine 3-monooxygenase activity"/>
    <property type="evidence" value="ECO:0007669"/>
    <property type="project" value="UniProtKB-UniRule"/>
</dbReference>
<keyword evidence="5 9" id="KW-0521">NADP</keyword>
<reference evidence="11 12" key="1">
    <citation type="submission" date="2019-08" db="EMBL/GenBank/DDBJ databases">
        <title>Genome of Phaeodactylibacter luteus.</title>
        <authorList>
            <person name="Bowman J.P."/>
        </authorList>
    </citation>
    <scope>NUCLEOTIDE SEQUENCE [LARGE SCALE GENOMIC DNA]</scope>
    <source>
        <strain evidence="11 12">KCTC 42180</strain>
    </source>
</reference>
<evidence type="ECO:0000313" key="12">
    <source>
        <dbReference type="Proteomes" id="UP000321580"/>
    </source>
</evidence>
<keyword evidence="3 9" id="KW-0662">Pyridine nucleotide biosynthesis</keyword>
<dbReference type="InterPro" id="IPR002938">
    <property type="entry name" value="FAD-bd"/>
</dbReference>
<dbReference type="InterPro" id="IPR027545">
    <property type="entry name" value="Kynurenine_monooxygenase"/>
</dbReference>
<keyword evidence="2 9" id="KW-0285">Flavoprotein</keyword>
<comment type="pathway">
    <text evidence="9">Cofactor biosynthesis; NAD(+) biosynthesis; quinolinate from L-kynurenine: step 1/3.</text>
</comment>
<feature type="domain" description="FAD-binding" evidence="10">
    <location>
        <begin position="3"/>
        <end position="325"/>
    </location>
</feature>
<dbReference type="HAMAP" id="MF_01971">
    <property type="entry name" value="Kynurenine_monooxygenase"/>
    <property type="match status" value="1"/>
</dbReference>
<dbReference type="EC" id="1.14.13.9" evidence="9"/>
<protein>
    <recommendedName>
        <fullName evidence="9">Kynurenine 3-monooxygenase</fullName>
        <ecNumber evidence="9">1.14.13.9</ecNumber>
    </recommendedName>
    <alternativeName>
        <fullName evidence="9">Kynurenine 3-hydroxylase</fullName>
    </alternativeName>
</protein>
<dbReference type="GO" id="GO:0006569">
    <property type="term" value="P:L-tryptophan catabolic process"/>
    <property type="evidence" value="ECO:0007669"/>
    <property type="project" value="UniProtKB-UniRule"/>
</dbReference>
<sequence length="456" mass="51180">MKAPILIIGAGLVGSLWAVLLAKRGYQVQVFELRDDPRKAGFACGRSINLAMSHRGWKAVAKAGIEQQIQEQAIPMYGRLMHDTKGGLTHQPYGKEGQAIYSVSRGGLNIELINIADQHPNVSFHFGQKCLNVDLDSTTALFESRHNGQQRQVKAERIFGTDGAFSSVRRSLMKTPRFNYSQSFLSYGYKELHIPPKSDGSHALDKNALHIWPRGQFMMIALPNPDGSFTGTLFLPYEGGSSAFEQLNSDEAILRFFQDQFPDSLQVIPNILEEFHENPTSSLVTIRCSPWRYQDKALIIGDASHAIVPFYGQGMNAGFEDCTILDEMIDTFEGDWGKIFEAFNSSRIKDANAIADLALRNFIEMRDKVADPDFLLRKAIAADLHERHPQFLPLYSQVTFSHIPYSEALQQGLAQDQLFEDILRLPGIHENWKSNPEVDQLFKAWLSKQPSSTAMA</sequence>
<dbReference type="GO" id="GO:0070189">
    <property type="term" value="P:kynurenine metabolic process"/>
    <property type="evidence" value="ECO:0007669"/>
    <property type="project" value="TreeGrafter"/>
</dbReference>
<evidence type="ECO:0000256" key="4">
    <source>
        <dbReference type="ARBA" id="ARBA00022827"/>
    </source>
</evidence>
<accession>A0A5C6RIV2</accession>
<dbReference type="GO" id="GO:0043420">
    <property type="term" value="P:anthranilate metabolic process"/>
    <property type="evidence" value="ECO:0007669"/>
    <property type="project" value="UniProtKB-UniRule"/>
</dbReference>
<organism evidence="11 12">
    <name type="scientific">Phaeodactylibacter luteus</name>
    <dbReference type="NCBI Taxonomy" id="1564516"/>
    <lineage>
        <taxon>Bacteria</taxon>
        <taxon>Pseudomonadati</taxon>
        <taxon>Bacteroidota</taxon>
        <taxon>Saprospiria</taxon>
        <taxon>Saprospirales</taxon>
        <taxon>Haliscomenobacteraceae</taxon>
        <taxon>Phaeodactylibacter</taxon>
    </lineage>
</organism>
<evidence type="ECO:0000256" key="2">
    <source>
        <dbReference type="ARBA" id="ARBA00022630"/>
    </source>
</evidence>
<dbReference type="FunFam" id="3.50.50.60:FF:000185">
    <property type="entry name" value="Kynurenine 3-monooxygenase"/>
    <property type="match status" value="1"/>
</dbReference>
<dbReference type="OrthoDB" id="9766816at2"/>
<dbReference type="Pfam" id="PF01494">
    <property type="entry name" value="FAD_binding_3"/>
    <property type="match status" value="1"/>
</dbReference>
<dbReference type="InterPro" id="IPR036188">
    <property type="entry name" value="FAD/NAD-bd_sf"/>
</dbReference>
<evidence type="ECO:0000256" key="1">
    <source>
        <dbReference type="ARBA" id="ARBA00001974"/>
    </source>
</evidence>
<proteinExistence type="inferred from homology"/>
<dbReference type="EMBL" id="VOOR01000042">
    <property type="protein sequence ID" value="TXB61899.1"/>
    <property type="molecule type" value="Genomic_DNA"/>
</dbReference>
<dbReference type="SUPFAM" id="SSF51905">
    <property type="entry name" value="FAD/NAD(P)-binding domain"/>
    <property type="match status" value="1"/>
</dbReference>
<evidence type="ECO:0000256" key="3">
    <source>
        <dbReference type="ARBA" id="ARBA00022642"/>
    </source>
</evidence>
<evidence type="ECO:0000259" key="10">
    <source>
        <dbReference type="Pfam" id="PF01494"/>
    </source>
</evidence>
<comment type="catalytic activity">
    <reaction evidence="8 9">
        <text>L-kynurenine + NADPH + O2 + H(+) = 3-hydroxy-L-kynurenine + NADP(+) + H2O</text>
        <dbReference type="Rhea" id="RHEA:20545"/>
        <dbReference type="ChEBI" id="CHEBI:15377"/>
        <dbReference type="ChEBI" id="CHEBI:15378"/>
        <dbReference type="ChEBI" id="CHEBI:15379"/>
        <dbReference type="ChEBI" id="CHEBI:57783"/>
        <dbReference type="ChEBI" id="CHEBI:57959"/>
        <dbReference type="ChEBI" id="CHEBI:58125"/>
        <dbReference type="ChEBI" id="CHEBI:58349"/>
        <dbReference type="EC" id="1.14.13.9"/>
    </reaction>
</comment>
<keyword evidence="6 9" id="KW-0560">Oxidoreductase</keyword>
<dbReference type="AlphaFoldDB" id="A0A5C6RIV2"/>
<dbReference type="UniPathway" id="UPA00253">
    <property type="reaction ID" value="UER00328"/>
</dbReference>
<keyword evidence="7 9" id="KW-0503">Monooxygenase</keyword>
<evidence type="ECO:0000256" key="9">
    <source>
        <dbReference type="HAMAP-Rule" id="MF_01971"/>
    </source>
</evidence>
<evidence type="ECO:0000256" key="7">
    <source>
        <dbReference type="ARBA" id="ARBA00023033"/>
    </source>
</evidence>
<evidence type="ECO:0000256" key="8">
    <source>
        <dbReference type="ARBA" id="ARBA00047818"/>
    </source>
</evidence>
<comment type="function">
    <text evidence="9">Catalyzes the hydroxylation of L-kynurenine (L-Kyn) to form 3-hydroxy-L-kynurenine (L-3OHKyn). Required for synthesis of quinolinic acid.</text>
</comment>
<comment type="cofactor">
    <cofactor evidence="1 9">
        <name>FAD</name>
        <dbReference type="ChEBI" id="CHEBI:57692"/>
    </cofactor>
</comment>
<dbReference type="RefSeq" id="WP_147168720.1">
    <property type="nucleotide sequence ID" value="NZ_VOOR01000042.1"/>
</dbReference>
<dbReference type="PANTHER" id="PTHR46028">
    <property type="entry name" value="KYNURENINE 3-MONOOXYGENASE"/>
    <property type="match status" value="1"/>
</dbReference>
<dbReference type="GO" id="GO:0019805">
    <property type="term" value="P:quinolinate biosynthetic process"/>
    <property type="evidence" value="ECO:0007669"/>
    <property type="project" value="UniProtKB-UniRule"/>
</dbReference>
<dbReference type="Gene3D" id="3.50.50.60">
    <property type="entry name" value="FAD/NAD(P)-binding domain"/>
    <property type="match status" value="1"/>
</dbReference>
<comment type="caution">
    <text evidence="11">The sequence shown here is derived from an EMBL/GenBank/DDBJ whole genome shotgun (WGS) entry which is preliminary data.</text>
</comment>
<evidence type="ECO:0000313" key="11">
    <source>
        <dbReference type="EMBL" id="TXB61899.1"/>
    </source>
</evidence>
<comment type="similarity">
    <text evidence="9">Belongs to the aromatic-ring hydroxylase family. KMO subfamily.</text>
</comment>
<dbReference type="PANTHER" id="PTHR46028:SF2">
    <property type="entry name" value="KYNURENINE 3-MONOOXYGENASE"/>
    <property type="match status" value="1"/>
</dbReference>
<dbReference type="GO" id="GO:0071949">
    <property type="term" value="F:FAD binding"/>
    <property type="evidence" value="ECO:0007669"/>
    <property type="project" value="InterPro"/>
</dbReference>
<gene>
    <name evidence="9" type="primary">kmo</name>
    <name evidence="11" type="ORF">FRY97_16755</name>
</gene>
<keyword evidence="4 9" id="KW-0274">FAD</keyword>
<name>A0A5C6RIV2_9BACT</name>
<evidence type="ECO:0000256" key="5">
    <source>
        <dbReference type="ARBA" id="ARBA00022857"/>
    </source>
</evidence>
<dbReference type="PRINTS" id="PR00420">
    <property type="entry name" value="RNGMNOXGNASE"/>
</dbReference>